<dbReference type="KEGG" id="psco:LY89DRAFT_686537"/>
<dbReference type="GeneID" id="28825035"/>
<protein>
    <submittedName>
        <fullName evidence="3">NAD(P)-binding protein</fullName>
    </submittedName>
</protein>
<dbReference type="InterPro" id="IPR036291">
    <property type="entry name" value="NAD(P)-bd_dom_sf"/>
</dbReference>
<evidence type="ECO:0000313" key="3">
    <source>
        <dbReference type="EMBL" id="KUJ14936.1"/>
    </source>
</evidence>
<dbReference type="AlphaFoldDB" id="A0A194X440"/>
<dbReference type="PANTHER" id="PTHR43205:SF42">
    <property type="entry name" value="ALCOHOL DEHYDROGENASE, ZINC-CONTAINING (AFU_ORTHOLOGUE AFUA_7G04530)"/>
    <property type="match status" value="1"/>
</dbReference>
<name>A0A194X440_MOLSC</name>
<evidence type="ECO:0000259" key="2">
    <source>
        <dbReference type="SMART" id="SM00829"/>
    </source>
</evidence>
<dbReference type="InParanoid" id="A0A194X440"/>
<dbReference type="OrthoDB" id="809632at2759"/>
<dbReference type="RefSeq" id="XP_018069291.1">
    <property type="nucleotide sequence ID" value="XM_018215309.1"/>
</dbReference>
<dbReference type="Pfam" id="PF16884">
    <property type="entry name" value="ADH_N_2"/>
    <property type="match status" value="1"/>
</dbReference>
<dbReference type="FunCoup" id="A0A194X440">
    <property type="interactions" value="423"/>
</dbReference>
<reference evidence="3 4" key="1">
    <citation type="submission" date="2015-10" db="EMBL/GenBank/DDBJ databases">
        <title>Full genome of DAOMC 229536 Phialocephala scopiformis, a fungal endophyte of spruce producing the potent anti-insectan compound rugulosin.</title>
        <authorList>
            <consortium name="DOE Joint Genome Institute"/>
            <person name="Walker A.K."/>
            <person name="Frasz S.L."/>
            <person name="Seifert K.A."/>
            <person name="Miller J.D."/>
            <person name="Mondo S.J."/>
            <person name="Labutti K."/>
            <person name="Lipzen A."/>
            <person name="Dockter R."/>
            <person name="Kennedy M."/>
            <person name="Grigoriev I.V."/>
            <person name="Spatafora J.W."/>
        </authorList>
    </citation>
    <scope>NUCLEOTIDE SEQUENCE [LARGE SCALE GENOMIC DNA]</scope>
    <source>
        <strain evidence="3 4">CBS 120377</strain>
    </source>
</reference>
<dbReference type="FunFam" id="3.40.50.720:FF:000121">
    <property type="entry name" value="Prostaglandin reductase 2"/>
    <property type="match status" value="1"/>
</dbReference>
<dbReference type="Pfam" id="PF00107">
    <property type="entry name" value="ADH_zinc_N"/>
    <property type="match status" value="1"/>
</dbReference>
<proteinExistence type="predicted"/>
<dbReference type="InterPro" id="IPR045010">
    <property type="entry name" value="MDR_fam"/>
</dbReference>
<feature type="domain" description="Enoyl reductase (ER)" evidence="2">
    <location>
        <begin position="33"/>
        <end position="347"/>
    </location>
</feature>
<dbReference type="GO" id="GO:0016628">
    <property type="term" value="F:oxidoreductase activity, acting on the CH-CH group of donors, NAD or NADP as acceptor"/>
    <property type="evidence" value="ECO:0007669"/>
    <property type="project" value="InterPro"/>
</dbReference>
<evidence type="ECO:0000256" key="1">
    <source>
        <dbReference type="ARBA" id="ARBA00023002"/>
    </source>
</evidence>
<dbReference type="EMBL" id="KQ947419">
    <property type="protein sequence ID" value="KUJ14936.1"/>
    <property type="molecule type" value="Genomic_DNA"/>
</dbReference>
<dbReference type="PANTHER" id="PTHR43205">
    <property type="entry name" value="PROSTAGLANDIN REDUCTASE"/>
    <property type="match status" value="1"/>
</dbReference>
<dbReference type="InterPro" id="IPR020843">
    <property type="entry name" value="ER"/>
</dbReference>
<dbReference type="InterPro" id="IPR011032">
    <property type="entry name" value="GroES-like_sf"/>
</dbReference>
<keyword evidence="1" id="KW-0560">Oxidoreductase</keyword>
<dbReference type="SUPFAM" id="SSF50129">
    <property type="entry name" value="GroES-like"/>
    <property type="match status" value="1"/>
</dbReference>
<evidence type="ECO:0000313" key="4">
    <source>
        <dbReference type="Proteomes" id="UP000070700"/>
    </source>
</evidence>
<organism evidence="3 4">
    <name type="scientific">Mollisia scopiformis</name>
    <name type="common">Conifer needle endophyte fungus</name>
    <name type="synonym">Phialocephala scopiformis</name>
    <dbReference type="NCBI Taxonomy" id="149040"/>
    <lineage>
        <taxon>Eukaryota</taxon>
        <taxon>Fungi</taxon>
        <taxon>Dikarya</taxon>
        <taxon>Ascomycota</taxon>
        <taxon>Pezizomycotina</taxon>
        <taxon>Leotiomycetes</taxon>
        <taxon>Helotiales</taxon>
        <taxon>Mollisiaceae</taxon>
        <taxon>Mollisia</taxon>
    </lineage>
</organism>
<keyword evidence="4" id="KW-1185">Reference proteome</keyword>
<accession>A0A194X440</accession>
<dbReference type="InterPro" id="IPR013149">
    <property type="entry name" value="ADH-like_C"/>
</dbReference>
<dbReference type="SUPFAM" id="SSF51735">
    <property type="entry name" value="NAD(P)-binding Rossmann-fold domains"/>
    <property type="match status" value="1"/>
</dbReference>
<dbReference type="InterPro" id="IPR041694">
    <property type="entry name" value="ADH_N_2"/>
</dbReference>
<dbReference type="CDD" id="cd05288">
    <property type="entry name" value="PGDH"/>
    <property type="match status" value="1"/>
</dbReference>
<sequence>MGKLVSRKQNIMAQSTYQSVVLAKRPEGLIIPGETLAIKENPMISEKDVKDDQVLVEAIYLSLDPAMRGWLNDTRSYVPPVQIGEVMRGFAICKVLASKSSKFSAGDYVTCTPGWREVAIVDAKEVTPLEVTENGRLTDALGVLGLTGLTAYFGMLNIGEVKTGDFVVVSGAAGATGSVACQVAKLKGAKVLGLAGSDDKVQWLKELGCDEALNYKSADFAAQFKEKTKDLIDVFFDNVGGEILELALSRAKPHARFVMCGAISQYNSKTPVGPKNITMVIAMRIKMQGFIVFDFAAQYPSARKDIEHWLAEGKLQRKETIIKGGLKAAEQALVDLYKGINTGKLLVEVKEDDSQNGVGSRL</sequence>
<dbReference type="Gene3D" id="3.90.180.10">
    <property type="entry name" value="Medium-chain alcohol dehydrogenases, catalytic domain"/>
    <property type="match status" value="1"/>
</dbReference>
<dbReference type="Proteomes" id="UP000070700">
    <property type="component" value="Unassembled WGS sequence"/>
</dbReference>
<dbReference type="Gene3D" id="3.40.50.720">
    <property type="entry name" value="NAD(P)-binding Rossmann-like Domain"/>
    <property type="match status" value="1"/>
</dbReference>
<gene>
    <name evidence="3" type="ORF">LY89DRAFT_686537</name>
</gene>
<dbReference type="SMART" id="SM00829">
    <property type="entry name" value="PKS_ER"/>
    <property type="match status" value="1"/>
</dbReference>